<dbReference type="SUPFAM" id="SSF50939">
    <property type="entry name" value="Sialidases"/>
    <property type="match status" value="1"/>
</dbReference>
<reference evidence="2 3" key="1">
    <citation type="submission" date="2022-01" db="EMBL/GenBank/DDBJ databases">
        <title>Whole genome-based taxonomy of the Shewanellaceae.</title>
        <authorList>
            <person name="Martin-Rodriguez A.J."/>
        </authorList>
    </citation>
    <scope>NUCLEOTIDE SEQUENCE [LARGE SCALE GENOMIC DNA]</scope>
    <source>
        <strain evidence="2 3">DSM 17177</strain>
    </source>
</reference>
<dbReference type="InterPro" id="IPR015943">
    <property type="entry name" value="WD40/YVTN_repeat-like_dom_sf"/>
</dbReference>
<gene>
    <name evidence="2" type="ORF">L2764_10390</name>
</gene>
<evidence type="ECO:0000313" key="3">
    <source>
        <dbReference type="Proteomes" id="UP001203423"/>
    </source>
</evidence>
<proteinExistence type="predicted"/>
<dbReference type="InterPro" id="IPR036278">
    <property type="entry name" value="Sialidase_sf"/>
</dbReference>
<accession>A0ABT0LB00</accession>
<evidence type="ECO:0000313" key="2">
    <source>
        <dbReference type="EMBL" id="MCL1124871.1"/>
    </source>
</evidence>
<dbReference type="PANTHER" id="PTHR47199:SF2">
    <property type="entry name" value="PHOTOSYSTEM II STABILITY_ASSEMBLY FACTOR HCF136, CHLOROPLASTIC"/>
    <property type="match status" value="1"/>
</dbReference>
<sequence length="345" mass="38857">MWLSILRYRLLAILCLLCVQHPLVAEDFERTETNNFFNDPIQPLASQALVLDIVSMQETAIAVGERGHIFSFKEQWQQVHSPTQALLTKVFLLTPSLGWAVGHDATILHTQNAGQSWQSQMQSSRIEKPFLDVLFFDEQHGVAVGAYGLFYRTHNGGRSWESEYHQELLFDEDIAYLEELKNEDMTFYLSERSTLLPHFNRIIALSDARLLMVGELGLVAVSHDLGQHWHKKKLTYEGSFFNAIEAGNAVYVMGLRGHLFKSSDLSTWQAIDLPIEATINGVMALKDHGIRIVGNAGVIIDVDLDDKSRLVQQRQGESVVAIAELSNGERWIAGNKGLARLTENQ</sequence>
<dbReference type="Gene3D" id="2.130.10.10">
    <property type="entry name" value="YVTN repeat-like/Quinoprotein amine dehydrogenase"/>
    <property type="match status" value="1"/>
</dbReference>
<comment type="caution">
    <text evidence="2">The sequence shown here is derived from an EMBL/GenBank/DDBJ whole genome shotgun (WGS) entry which is preliminary data.</text>
</comment>
<organism evidence="2 3">
    <name type="scientific">Shewanella surugensis</name>
    <dbReference type="NCBI Taxonomy" id="212020"/>
    <lineage>
        <taxon>Bacteria</taxon>
        <taxon>Pseudomonadati</taxon>
        <taxon>Pseudomonadota</taxon>
        <taxon>Gammaproteobacteria</taxon>
        <taxon>Alteromonadales</taxon>
        <taxon>Shewanellaceae</taxon>
        <taxon>Shewanella</taxon>
    </lineage>
</organism>
<feature type="chain" id="PRO_5046780642" evidence="1">
    <location>
        <begin position="26"/>
        <end position="345"/>
    </location>
</feature>
<evidence type="ECO:0000256" key="1">
    <source>
        <dbReference type="SAM" id="SignalP"/>
    </source>
</evidence>
<feature type="signal peptide" evidence="1">
    <location>
        <begin position="1"/>
        <end position="25"/>
    </location>
</feature>
<dbReference type="RefSeq" id="WP_248940149.1">
    <property type="nucleotide sequence ID" value="NZ_JAKIKS010000033.1"/>
</dbReference>
<dbReference type="Proteomes" id="UP001203423">
    <property type="component" value="Unassembled WGS sequence"/>
</dbReference>
<name>A0ABT0LB00_9GAMM</name>
<dbReference type="EMBL" id="JAKIKS010000033">
    <property type="protein sequence ID" value="MCL1124871.1"/>
    <property type="molecule type" value="Genomic_DNA"/>
</dbReference>
<dbReference type="PANTHER" id="PTHR47199">
    <property type="entry name" value="PHOTOSYSTEM II STABILITY/ASSEMBLY FACTOR HCF136, CHLOROPLASTIC"/>
    <property type="match status" value="1"/>
</dbReference>
<keyword evidence="3" id="KW-1185">Reference proteome</keyword>
<protein>
    <submittedName>
        <fullName evidence="2">YCF48-related protein</fullName>
    </submittedName>
</protein>
<keyword evidence="1" id="KW-0732">Signal</keyword>